<name>A0A2X0IEU9_9ACTN</name>
<dbReference type="GO" id="GO:0008381">
    <property type="term" value="F:mechanosensitive monoatomic ion channel activity"/>
    <property type="evidence" value="ECO:0007669"/>
    <property type="project" value="InterPro"/>
</dbReference>
<accession>A0A2X0IEU9</accession>
<evidence type="ECO:0000256" key="6">
    <source>
        <dbReference type="ARBA" id="ARBA00022989"/>
    </source>
</evidence>
<evidence type="ECO:0000256" key="2">
    <source>
        <dbReference type="ARBA" id="ARBA00007254"/>
    </source>
</evidence>
<keyword evidence="7" id="KW-0406">Ion transport</keyword>
<dbReference type="InterPro" id="IPR037673">
    <property type="entry name" value="MSC/AndL"/>
</dbReference>
<proteinExistence type="inferred from homology"/>
<keyword evidence="9" id="KW-0407">Ion channel</keyword>
<keyword evidence="4" id="KW-1003">Cell membrane</keyword>
<evidence type="ECO:0000256" key="4">
    <source>
        <dbReference type="ARBA" id="ARBA00022475"/>
    </source>
</evidence>
<evidence type="ECO:0000256" key="8">
    <source>
        <dbReference type="ARBA" id="ARBA00023136"/>
    </source>
</evidence>
<dbReference type="SUPFAM" id="SSF81330">
    <property type="entry name" value="Gated mechanosensitive channel"/>
    <property type="match status" value="1"/>
</dbReference>
<sequence length="142" mass="15180">MKGFRKFLLRGNVVDLAVGVVIGAAFTSVVKGFTGDFLTPLIGLFVGKNNDLSSQVQMVHGQHFAYGDFLNTVITFLITAAVVYFCVVLPVTKLSARFATKADVDAPKKDCPECLSSIPAAASRCAFCTASVQPEFATVPRQ</sequence>
<evidence type="ECO:0000256" key="1">
    <source>
        <dbReference type="ARBA" id="ARBA00004651"/>
    </source>
</evidence>
<keyword evidence="8 10" id="KW-0472">Membrane</keyword>
<dbReference type="Proteomes" id="UP000248889">
    <property type="component" value="Unassembled WGS sequence"/>
</dbReference>
<protein>
    <submittedName>
        <fullName evidence="11">Large conductance mechanosensitive channel protein MscL</fullName>
    </submittedName>
</protein>
<evidence type="ECO:0000256" key="3">
    <source>
        <dbReference type="ARBA" id="ARBA00022448"/>
    </source>
</evidence>
<evidence type="ECO:0000256" key="5">
    <source>
        <dbReference type="ARBA" id="ARBA00022692"/>
    </source>
</evidence>
<dbReference type="OrthoDB" id="9810350at2"/>
<evidence type="ECO:0000256" key="9">
    <source>
        <dbReference type="ARBA" id="ARBA00023303"/>
    </source>
</evidence>
<dbReference type="RefSeq" id="WP_111504346.1">
    <property type="nucleotide sequence ID" value="NZ_QKYN01000097.1"/>
</dbReference>
<dbReference type="PANTHER" id="PTHR30266">
    <property type="entry name" value="MECHANOSENSITIVE CHANNEL MSCL"/>
    <property type="match status" value="1"/>
</dbReference>
<dbReference type="PANTHER" id="PTHR30266:SF2">
    <property type="entry name" value="LARGE-CONDUCTANCE MECHANOSENSITIVE CHANNEL"/>
    <property type="match status" value="1"/>
</dbReference>
<keyword evidence="5 10" id="KW-0812">Transmembrane</keyword>
<dbReference type="PRINTS" id="PR01264">
    <property type="entry name" value="MECHCHANNEL"/>
</dbReference>
<feature type="transmembrane region" description="Helical" evidence="10">
    <location>
        <begin position="12"/>
        <end position="30"/>
    </location>
</feature>
<evidence type="ECO:0000256" key="10">
    <source>
        <dbReference type="SAM" id="Phobius"/>
    </source>
</evidence>
<comment type="subcellular location">
    <subcellularLocation>
        <location evidence="1">Cell membrane</location>
        <topology evidence="1">Multi-pass membrane protein</topology>
    </subcellularLocation>
</comment>
<keyword evidence="12" id="KW-1185">Reference proteome</keyword>
<dbReference type="NCBIfam" id="TIGR00220">
    <property type="entry name" value="mscL"/>
    <property type="match status" value="1"/>
</dbReference>
<comment type="similarity">
    <text evidence="2">Belongs to the MscL family.</text>
</comment>
<reference evidence="11 12" key="1">
    <citation type="submission" date="2018-06" db="EMBL/GenBank/DDBJ databases">
        <title>Streptacidiphilus pinicola sp. nov., isolated from pine grove soil.</title>
        <authorList>
            <person name="Roh S.G."/>
            <person name="Park S."/>
            <person name="Kim M.-K."/>
            <person name="Yun B.-R."/>
            <person name="Park J."/>
            <person name="Kim M.J."/>
            <person name="Kim Y.S."/>
            <person name="Kim S.B."/>
        </authorList>
    </citation>
    <scope>NUCLEOTIDE SEQUENCE [LARGE SCALE GENOMIC DNA]</scope>
    <source>
        <strain evidence="11 12">MMS16-CNU450</strain>
    </source>
</reference>
<dbReference type="InterPro" id="IPR001185">
    <property type="entry name" value="MS_channel"/>
</dbReference>
<evidence type="ECO:0000313" key="12">
    <source>
        <dbReference type="Proteomes" id="UP000248889"/>
    </source>
</evidence>
<evidence type="ECO:0000313" key="11">
    <source>
        <dbReference type="EMBL" id="RAG83047.1"/>
    </source>
</evidence>
<feature type="transmembrane region" description="Helical" evidence="10">
    <location>
        <begin position="69"/>
        <end position="91"/>
    </location>
</feature>
<dbReference type="InterPro" id="IPR036019">
    <property type="entry name" value="MscL_channel"/>
</dbReference>
<dbReference type="AlphaFoldDB" id="A0A2X0IEU9"/>
<dbReference type="InterPro" id="IPR019823">
    <property type="entry name" value="Mechanosensitive_channel_CS"/>
</dbReference>
<keyword evidence="3" id="KW-0813">Transport</keyword>
<evidence type="ECO:0000256" key="7">
    <source>
        <dbReference type="ARBA" id="ARBA00023065"/>
    </source>
</evidence>
<dbReference type="GO" id="GO:0005886">
    <property type="term" value="C:plasma membrane"/>
    <property type="evidence" value="ECO:0007669"/>
    <property type="project" value="UniProtKB-SubCell"/>
</dbReference>
<dbReference type="Gene3D" id="1.10.1200.120">
    <property type="entry name" value="Large-conductance mechanosensitive channel, MscL, domain 1"/>
    <property type="match status" value="1"/>
</dbReference>
<dbReference type="EMBL" id="QKYN01000097">
    <property type="protein sequence ID" value="RAG83047.1"/>
    <property type="molecule type" value="Genomic_DNA"/>
</dbReference>
<gene>
    <name evidence="11" type="primary">mscL</name>
    <name evidence="11" type="ORF">DN069_24560</name>
</gene>
<dbReference type="Pfam" id="PF01741">
    <property type="entry name" value="MscL"/>
    <property type="match status" value="1"/>
</dbReference>
<dbReference type="PROSITE" id="PS01327">
    <property type="entry name" value="MSCL"/>
    <property type="match status" value="1"/>
</dbReference>
<keyword evidence="6 10" id="KW-1133">Transmembrane helix</keyword>
<comment type="caution">
    <text evidence="11">The sequence shown here is derived from an EMBL/GenBank/DDBJ whole genome shotgun (WGS) entry which is preliminary data.</text>
</comment>
<organism evidence="11 12">
    <name type="scientific">Streptacidiphilus pinicola</name>
    <dbReference type="NCBI Taxonomy" id="2219663"/>
    <lineage>
        <taxon>Bacteria</taxon>
        <taxon>Bacillati</taxon>
        <taxon>Actinomycetota</taxon>
        <taxon>Actinomycetes</taxon>
        <taxon>Kitasatosporales</taxon>
        <taxon>Streptomycetaceae</taxon>
        <taxon>Streptacidiphilus</taxon>
    </lineage>
</organism>